<keyword evidence="5" id="KW-0808">Transferase</keyword>
<dbReference type="GO" id="GO:0005886">
    <property type="term" value="C:plasma membrane"/>
    <property type="evidence" value="ECO:0007669"/>
    <property type="project" value="UniProtKB-SubCell"/>
</dbReference>
<proteinExistence type="inferred from homology"/>
<evidence type="ECO:0000256" key="14">
    <source>
        <dbReference type="ARBA" id="ARBA00023264"/>
    </source>
</evidence>
<dbReference type="GO" id="GO:0016301">
    <property type="term" value="F:kinase activity"/>
    <property type="evidence" value="ECO:0007669"/>
    <property type="project" value="UniProtKB-KW"/>
</dbReference>
<dbReference type="InterPro" id="IPR000829">
    <property type="entry name" value="DAGK"/>
</dbReference>
<evidence type="ECO:0000256" key="15">
    <source>
        <dbReference type="PIRSR" id="PIRSR600829-1"/>
    </source>
</evidence>
<dbReference type="CDD" id="cd14265">
    <property type="entry name" value="UDPK_IM_like"/>
    <property type="match status" value="1"/>
</dbReference>
<evidence type="ECO:0000256" key="9">
    <source>
        <dbReference type="ARBA" id="ARBA00022840"/>
    </source>
</evidence>
<keyword evidence="10 19" id="KW-1133">Transmembrane helix</keyword>
<evidence type="ECO:0000256" key="18">
    <source>
        <dbReference type="PIRSR" id="PIRSR600829-4"/>
    </source>
</evidence>
<evidence type="ECO:0000256" key="6">
    <source>
        <dbReference type="ARBA" id="ARBA00022692"/>
    </source>
</evidence>
<evidence type="ECO:0000256" key="16">
    <source>
        <dbReference type="PIRSR" id="PIRSR600829-2"/>
    </source>
</evidence>
<feature type="binding site" evidence="18">
    <location>
        <position position="4"/>
    </location>
    <ligand>
        <name>a divalent metal cation</name>
        <dbReference type="ChEBI" id="CHEBI:60240"/>
    </ligand>
</feature>
<comment type="caution">
    <text evidence="20">The sequence shown here is derived from an EMBL/GenBank/DDBJ whole genome shotgun (WGS) entry which is preliminary data.</text>
</comment>
<keyword evidence="8" id="KW-0418">Kinase</keyword>
<keyword evidence="14" id="KW-1208">Phospholipid metabolism</keyword>
<keyword evidence="21" id="KW-1185">Reference proteome</keyword>
<dbReference type="Gene3D" id="1.10.287.3610">
    <property type="match status" value="1"/>
</dbReference>
<protein>
    <recommendedName>
        <fullName evidence="22">Diacylglycerol kinase</fullName>
    </recommendedName>
</protein>
<feature type="transmembrane region" description="Helical" evidence="19">
    <location>
        <begin position="7"/>
        <end position="25"/>
    </location>
</feature>
<evidence type="ECO:0000256" key="10">
    <source>
        <dbReference type="ARBA" id="ARBA00022989"/>
    </source>
</evidence>
<evidence type="ECO:0000256" key="17">
    <source>
        <dbReference type="PIRSR" id="PIRSR600829-3"/>
    </source>
</evidence>
<dbReference type="InterPro" id="IPR036945">
    <property type="entry name" value="DAGK_sf"/>
</dbReference>
<dbReference type="GO" id="GO:0046872">
    <property type="term" value="F:metal ion binding"/>
    <property type="evidence" value="ECO:0007669"/>
    <property type="project" value="UniProtKB-KW"/>
</dbReference>
<keyword evidence="9 17" id="KW-0067">ATP-binding</keyword>
<evidence type="ECO:0000256" key="11">
    <source>
        <dbReference type="ARBA" id="ARBA00023098"/>
    </source>
</evidence>
<evidence type="ECO:0000256" key="4">
    <source>
        <dbReference type="ARBA" id="ARBA00022516"/>
    </source>
</evidence>
<dbReference type="AlphaFoldDB" id="A3VEV5"/>
<keyword evidence="7 17" id="KW-0547">Nucleotide-binding</keyword>
<keyword evidence="18" id="KW-0460">Magnesium</keyword>
<evidence type="ECO:0000256" key="1">
    <source>
        <dbReference type="ARBA" id="ARBA00004651"/>
    </source>
</evidence>
<comment type="cofactor">
    <cofactor evidence="18">
        <name>Mg(2+)</name>
        <dbReference type="ChEBI" id="CHEBI:18420"/>
    </cofactor>
    <text evidence="18">Mn(2+), Zn(2+), Cd(2+) and Co(2+) support activity to lesser extents.</text>
</comment>
<sequence>MMREPNARIHLLATAIAMGAAIWLGLDGDDWRWIVAMIALVWIAEILNTALETLADTLHPAQAEGIRIAKDLAAGAVLVAAITAVLVGLLTFWPYLFQ</sequence>
<keyword evidence="12 19" id="KW-0472">Membrane</keyword>
<keyword evidence="11" id="KW-0443">Lipid metabolism</keyword>
<feature type="transmembrane region" description="Helical" evidence="19">
    <location>
        <begin position="72"/>
        <end position="96"/>
    </location>
</feature>
<keyword evidence="3" id="KW-1003">Cell membrane</keyword>
<comment type="similarity">
    <text evidence="2">Belongs to the bacterial diacylglycerol kinase family.</text>
</comment>
<dbReference type="eggNOG" id="COG0818">
    <property type="taxonomic scope" value="Bacteria"/>
</dbReference>
<keyword evidence="13" id="KW-0594">Phospholipid biosynthesis</keyword>
<evidence type="ECO:0000256" key="19">
    <source>
        <dbReference type="SAM" id="Phobius"/>
    </source>
</evidence>
<dbReference type="GO" id="GO:0005524">
    <property type="term" value="F:ATP binding"/>
    <property type="evidence" value="ECO:0007669"/>
    <property type="project" value="UniProtKB-KW"/>
</dbReference>
<dbReference type="InterPro" id="IPR033717">
    <property type="entry name" value="UDPK"/>
</dbReference>
<evidence type="ECO:0000256" key="3">
    <source>
        <dbReference type="ARBA" id="ARBA00022475"/>
    </source>
</evidence>
<reference evidence="20 21" key="1">
    <citation type="journal article" date="2010" name="J. Bacteriol.">
        <title>Genome sequences of Pelagibaca bermudensis HTCC2601T and Maritimibacter alkaliphilus HTCC2654T, the type strains of two marine Roseobacter genera.</title>
        <authorList>
            <person name="Thrash J.C."/>
            <person name="Cho J.C."/>
            <person name="Ferriera S."/>
            <person name="Johnson J."/>
            <person name="Vergin K.L."/>
            <person name="Giovannoni S.J."/>
        </authorList>
    </citation>
    <scope>NUCLEOTIDE SEQUENCE [LARGE SCALE GENOMIC DNA]</scope>
    <source>
        <strain evidence="20 21">HTCC2654</strain>
    </source>
</reference>
<evidence type="ECO:0000256" key="13">
    <source>
        <dbReference type="ARBA" id="ARBA00023209"/>
    </source>
</evidence>
<evidence type="ECO:0000256" key="2">
    <source>
        <dbReference type="ARBA" id="ARBA00005967"/>
    </source>
</evidence>
<feature type="binding site" evidence="17">
    <location>
        <position position="52"/>
    </location>
    <ligand>
        <name>ATP</name>
        <dbReference type="ChEBI" id="CHEBI:30616"/>
    </ligand>
</feature>
<evidence type="ECO:0008006" key="22">
    <source>
        <dbReference type="Google" id="ProtNLM"/>
    </source>
</evidence>
<dbReference type="GO" id="GO:0008654">
    <property type="term" value="P:phospholipid biosynthetic process"/>
    <property type="evidence" value="ECO:0007669"/>
    <property type="project" value="UniProtKB-KW"/>
</dbReference>
<evidence type="ECO:0000313" key="20">
    <source>
        <dbReference type="EMBL" id="EAQ13443.1"/>
    </source>
</evidence>
<feature type="binding site" evidence="17">
    <location>
        <position position="4"/>
    </location>
    <ligand>
        <name>ATP</name>
        <dbReference type="ChEBI" id="CHEBI:30616"/>
    </ligand>
</feature>
<gene>
    <name evidence="20" type="ORF">RB2654_10244</name>
</gene>
<name>A3VEV5_9RHOB</name>
<feature type="transmembrane region" description="Helical" evidence="19">
    <location>
        <begin position="31"/>
        <end position="51"/>
    </location>
</feature>
<evidence type="ECO:0000256" key="5">
    <source>
        <dbReference type="ARBA" id="ARBA00022679"/>
    </source>
</evidence>
<feature type="binding site" evidence="16">
    <location>
        <position position="45"/>
    </location>
    <ligand>
        <name>substrate</name>
    </ligand>
</feature>
<dbReference type="Proteomes" id="UP000002931">
    <property type="component" value="Unassembled WGS sequence"/>
</dbReference>
<keyword evidence="4" id="KW-0444">Lipid biosynthesis</keyword>
<evidence type="ECO:0000256" key="7">
    <source>
        <dbReference type="ARBA" id="ARBA00022741"/>
    </source>
</evidence>
<feature type="binding site" evidence="17">
    <location>
        <begin position="70"/>
        <end position="71"/>
    </location>
    <ligand>
        <name>ATP</name>
        <dbReference type="ChEBI" id="CHEBI:30616"/>
    </ligand>
</feature>
<keyword evidence="18" id="KW-0479">Metal-binding</keyword>
<dbReference type="EMBL" id="AAMT01000005">
    <property type="protein sequence ID" value="EAQ13443.1"/>
    <property type="molecule type" value="Genomic_DNA"/>
</dbReference>
<dbReference type="HOGENOM" id="CLU_112343_2_2_5"/>
<accession>A3VEV5</accession>
<evidence type="ECO:0000256" key="12">
    <source>
        <dbReference type="ARBA" id="ARBA00023136"/>
    </source>
</evidence>
<dbReference type="STRING" id="314271.RB2654_10244"/>
<feature type="active site" description="Proton acceptor" evidence="15">
    <location>
        <position position="45"/>
    </location>
</feature>
<organism evidence="20 21">
    <name type="scientific">Maritimibacter alkaliphilus HTCC2654</name>
    <dbReference type="NCBI Taxonomy" id="314271"/>
    <lineage>
        <taxon>Bacteria</taxon>
        <taxon>Pseudomonadati</taxon>
        <taxon>Pseudomonadota</taxon>
        <taxon>Alphaproteobacteria</taxon>
        <taxon>Rhodobacterales</taxon>
        <taxon>Roseobacteraceae</taxon>
        <taxon>Maritimibacter</taxon>
    </lineage>
</organism>
<comment type="subcellular location">
    <subcellularLocation>
        <location evidence="1">Cell membrane</location>
        <topology evidence="1">Multi-pass membrane protein</topology>
    </subcellularLocation>
</comment>
<dbReference type="Pfam" id="PF01219">
    <property type="entry name" value="DAGK_prokar"/>
    <property type="match status" value="1"/>
</dbReference>
<keyword evidence="6 19" id="KW-0812">Transmembrane</keyword>
<evidence type="ECO:0000313" key="21">
    <source>
        <dbReference type="Proteomes" id="UP000002931"/>
    </source>
</evidence>
<feature type="binding site" evidence="18">
    <location>
        <position position="52"/>
    </location>
    <ligand>
        <name>a divalent metal cation</name>
        <dbReference type="ChEBI" id="CHEBI:60240"/>
    </ligand>
</feature>
<evidence type="ECO:0000256" key="8">
    <source>
        <dbReference type="ARBA" id="ARBA00022777"/>
    </source>
</evidence>
<dbReference type="PANTHER" id="PTHR34299:SF1">
    <property type="entry name" value="DIACYLGLYCEROL KINASE"/>
    <property type="match status" value="1"/>
</dbReference>
<dbReference type="PANTHER" id="PTHR34299">
    <property type="entry name" value="DIACYLGLYCEROL KINASE"/>
    <property type="match status" value="1"/>
</dbReference>